<dbReference type="AlphaFoldDB" id="A0A4Q7YWT1"/>
<protein>
    <submittedName>
        <fullName evidence="7">LysR family transcriptional regulator</fullName>
    </submittedName>
</protein>
<dbReference type="InterPro" id="IPR036390">
    <property type="entry name" value="WH_DNA-bd_sf"/>
</dbReference>
<keyword evidence="8" id="KW-1185">Reference proteome</keyword>
<sequence>MNDRDLELRHLRYFVAVAEELHFGRAAERLHLAQPPLSQQIRRLEEILGYPLFLRTSRAVRLTVAGEVFLDRARRTLRNVREDMEEARSIGRGDEGFLRVGFIGSGMLTPLPAMLGRYRSLYPRVQLQLSESYTSGVAQSLNRGMLDAGFLRDAGPTEGLHVEALFSEPYVAVLPATHRLAGRSVISAGDLREEPFVFFAPMAGARAYEKPISLCEAHGFRPRVVQEAPQWLTILRLIGAGLGVSIGPACVRQISGPHVSCPALRGARVMSDIELAYRAGEDRAVVSAFASVARESFRNPSRRRIDAAASATPEKASRRRASR</sequence>
<accession>A0A4Q7YWT1</accession>
<dbReference type="Pfam" id="PF00126">
    <property type="entry name" value="HTH_1"/>
    <property type="match status" value="1"/>
</dbReference>
<dbReference type="CDD" id="cd08414">
    <property type="entry name" value="PBP2_LTTR_aromatics_like"/>
    <property type="match status" value="1"/>
</dbReference>
<evidence type="ECO:0000256" key="2">
    <source>
        <dbReference type="ARBA" id="ARBA00023015"/>
    </source>
</evidence>
<reference evidence="7 8" key="1">
    <citation type="submission" date="2019-02" db="EMBL/GenBank/DDBJ databases">
        <title>Genomic Encyclopedia of Archaeal and Bacterial Type Strains, Phase II (KMG-II): from individual species to whole genera.</title>
        <authorList>
            <person name="Goeker M."/>
        </authorList>
    </citation>
    <scope>NUCLEOTIDE SEQUENCE [LARGE SCALE GENOMIC DNA]</scope>
    <source>
        <strain evidence="7 8">DSM 18101</strain>
    </source>
</reference>
<proteinExistence type="inferred from homology"/>
<dbReference type="InterPro" id="IPR000847">
    <property type="entry name" value="LysR_HTH_N"/>
</dbReference>
<evidence type="ECO:0000256" key="4">
    <source>
        <dbReference type="ARBA" id="ARBA00023163"/>
    </source>
</evidence>
<dbReference type="Pfam" id="PF03466">
    <property type="entry name" value="LysR_substrate"/>
    <property type="match status" value="1"/>
</dbReference>
<dbReference type="SUPFAM" id="SSF53850">
    <property type="entry name" value="Periplasmic binding protein-like II"/>
    <property type="match status" value="1"/>
</dbReference>
<evidence type="ECO:0000313" key="8">
    <source>
        <dbReference type="Proteomes" id="UP000292958"/>
    </source>
</evidence>
<dbReference type="PROSITE" id="PS50931">
    <property type="entry name" value="HTH_LYSR"/>
    <property type="match status" value="1"/>
</dbReference>
<dbReference type="EMBL" id="SHKW01000001">
    <property type="protein sequence ID" value="RZU41651.1"/>
    <property type="molecule type" value="Genomic_DNA"/>
</dbReference>
<dbReference type="GO" id="GO:0003677">
    <property type="term" value="F:DNA binding"/>
    <property type="evidence" value="ECO:0007669"/>
    <property type="project" value="UniProtKB-KW"/>
</dbReference>
<comment type="similarity">
    <text evidence="1">Belongs to the LysR transcriptional regulatory family.</text>
</comment>
<comment type="caution">
    <text evidence="7">The sequence shown here is derived from an EMBL/GenBank/DDBJ whole genome shotgun (WGS) entry which is preliminary data.</text>
</comment>
<dbReference type="Proteomes" id="UP000292958">
    <property type="component" value="Unassembled WGS sequence"/>
</dbReference>
<organism evidence="7 8">
    <name type="scientific">Edaphobacter modestus</name>
    <dbReference type="NCBI Taxonomy" id="388466"/>
    <lineage>
        <taxon>Bacteria</taxon>
        <taxon>Pseudomonadati</taxon>
        <taxon>Acidobacteriota</taxon>
        <taxon>Terriglobia</taxon>
        <taxon>Terriglobales</taxon>
        <taxon>Acidobacteriaceae</taxon>
        <taxon>Edaphobacter</taxon>
    </lineage>
</organism>
<dbReference type="Gene3D" id="1.10.10.10">
    <property type="entry name" value="Winged helix-like DNA-binding domain superfamily/Winged helix DNA-binding domain"/>
    <property type="match status" value="1"/>
</dbReference>
<name>A0A4Q7YWT1_9BACT</name>
<gene>
    <name evidence="7" type="ORF">BDD14_3177</name>
</gene>
<dbReference type="OrthoDB" id="9803735at2"/>
<dbReference type="InterPro" id="IPR005119">
    <property type="entry name" value="LysR_subst-bd"/>
</dbReference>
<dbReference type="Gene3D" id="3.40.190.10">
    <property type="entry name" value="Periplasmic binding protein-like II"/>
    <property type="match status" value="2"/>
</dbReference>
<dbReference type="GO" id="GO:0003700">
    <property type="term" value="F:DNA-binding transcription factor activity"/>
    <property type="evidence" value="ECO:0007669"/>
    <property type="project" value="InterPro"/>
</dbReference>
<dbReference type="PRINTS" id="PR00039">
    <property type="entry name" value="HTHLYSR"/>
</dbReference>
<keyword evidence="3" id="KW-0238">DNA-binding</keyword>
<dbReference type="RefSeq" id="WP_130419533.1">
    <property type="nucleotide sequence ID" value="NZ_SHKW01000001.1"/>
</dbReference>
<evidence type="ECO:0000259" key="6">
    <source>
        <dbReference type="PROSITE" id="PS50931"/>
    </source>
</evidence>
<dbReference type="PANTHER" id="PTHR30346:SF28">
    <property type="entry name" value="HTH-TYPE TRANSCRIPTIONAL REGULATOR CYNR"/>
    <property type="match status" value="1"/>
</dbReference>
<evidence type="ECO:0000256" key="3">
    <source>
        <dbReference type="ARBA" id="ARBA00023125"/>
    </source>
</evidence>
<dbReference type="SUPFAM" id="SSF46785">
    <property type="entry name" value="Winged helix' DNA-binding domain"/>
    <property type="match status" value="1"/>
</dbReference>
<evidence type="ECO:0000256" key="5">
    <source>
        <dbReference type="SAM" id="MobiDB-lite"/>
    </source>
</evidence>
<dbReference type="PANTHER" id="PTHR30346">
    <property type="entry name" value="TRANSCRIPTIONAL DUAL REGULATOR HCAR-RELATED"/>
    <property type="match status" value="1"/>
</dbReference>
<feature type="domain" description="HTH lysR-type" evidence="6">
    <location>
        <begin position="6"/>
        <end position="63"/>
    </location>
</feature>
<keyword evidence="2" id="KW-0805">Transcription regulation</keyword>
<keyword evidence="4" id="KW-0804">Transcription</keyword>
<dbReference type="InterPro" id="IPR036388">
    <property type="entry name" value="WH-like_DNA-bd_sf"/>
</dbReference>
<feature type="region of interest" description="Disordered" evidence="5">
    <location>
        <begin position="297"/>
        <end position="323"/>
    </location>
</feature>
<dbReference type="FunFam" id="1.10.10.10:FF:000001">
    <property type="entry name" value="LysR family transcriptional regulator"/>
    <property type="match status" value="1"/>
</dbReference>
<evidence type="ECO:0000313" key="7">
    <source>
        <dbReference type="EMBL" id="RZU41651.1"/>
    </source>
</evidence>
<dbReference type="GO" id="GO:0032993">
    <property type="term" value="C:protein-DNA complex"/>
    <property type="evidence" value="ECO:0007669"/>
    <property type="project" value="TreeGrafter"/>
</dbReference>
<evidence type="ECO:0000256" key="1">
    <source>
        <dbReference type="ARBA" id="ARBA00009437"/>
    </source>
</evidence>